<feature type="non-terminal residue" evidence="1">
    <location>
        <position position="36"/>
    </location>
</feature>
<dbReference type="Proteomes" id="UP001227192">
    <property type="component" value="Unassembled WGS sequence"/>
</dbReference>
<dbReference type="EMBL" id="LACB01000404">
    <property type="protein sequence ID" value="KAJ9483704.1"/>
    <property type="molecule type" value="Genomic_DNA"/>
</dbReference>
<organism evidence="1 2">
    <name type="scientific">Penicillium thymicola</name>
    <dbReference type="NCBI Taxonomy" id="293382"/>
    <lineage>
        <taxon>Eukaryota</taxon>
        <taxon>Fungi</taxon>
        <taxon>Dikarya</taxon>
        <taxon>Ascomycota</taxon>
        <taxon>Pezizomycotina</taxon>
        <taxon>Eurotiomycetes</taxon>
        <taxon>Eurotiomycetidae</taxon>
        <taxon>Eurotiales</taxon>
        <taxon>Aspergillaceae</taxon>
        <taxon>Penicillium</taxon>
    </lineage>
</organism>
<reference evidence="1" key="2">
    <citation type="journal article" date="2016" name="Fungal Biol.">
        <title>Ochratoxin A production by Penicillium thymicola.</title>
        <authorList>
            <person name="Nguyen H.D.T."/>
            <person name="McMullin D.R."/>
            <person name="Ponomareva E."/>
            <person name="Riley R."/>
            <person name="Pomraning K.R."/>
            <person name="Baker S.E."/>
            <person name="Seifert K.A."/>
        </authorList>
    </citation>
    <scope>NUCLEOTIDE SEQUENCE</scope>
    <source>
        <strain evidence="1">DAOM 180753</strain>
    </source>
</reference>
<comment type="caution">
    <text evidence="1">The sequence shown here is derived from an EMBL/GenBank/DDBJ whole genome shotgun (WGS) entry which is preliminary data.</text>
</comment>
<name>A0AAI9X520_PENTH</name>
<gene>
    <name evidence="1" type="ORF">VN97_g9683</name>
</gene>
<evidence type="ECO:0000313" key="1">
    <source>
        <dbReference type="EMBL" id="KAJ9483704.1"/>
    </source>
</evidence>
<sequence>MSPDSKTKIRPQQSCLRCRERKVKVPGPGYCIMSRH</sequence>
<proteinExistence type="predicted"/>
<reference evidence="1" key="1">
    <citation type="submission" date="2015-06" db="EMBL/GenBank/DDBJ databases">
        <authorList>
            <person name="Nguyen H."/>
        </authorList>
    </citation>
    <scope>NUCLEOTIDE SEQUENCE</scope>
    <source>
        <strain evidence="1">DAOM 180753</strain>
    </source>
</reference>
<protein>
    <submittedName>
        <fullName evidence="1">Uncharacterized protein</fullName>
    </submittedName>
</protein>
<evidence type="ECO:0000313" key="2">
    <source>
        <dbReference type="Proteomes" id="UP001227192"/>
    </source>
</evidence>
<dbReference type="AlphaFoldDB" id="A0AAI9X520"/>
<keyword evidence="2" id="KW-1185">Reference proteome</keyword>
<accession>A0AAI9X520</accession>